<dbReference type="GO" id="GO:0004519">
    <property type="term" value="F:endonuclease activity"/>
    <property type="evidence" value="ECO:0007669"/>
    <property type="project" value="UniProtKB-KW"/>
</dbReference>
<evidence type="ECO:0000313" key="3">
    <source>
        <dbReference type="EMBL" id="MEV8467940.1"/>
    </source>
</evidence>
<dbReference type="Proteomes" id="UP001553161">
    <property type="component" value="Unassembled WGS sequence"/>
</dbReference>
<feature type="signal peptide" evidence="1">
    <location>
        <begin position="1"/>
        <end position="18"/>
    </location>
</feature>
<keyword evidence="1" id="KW-0732">Signal</keyword>
<sequence length="362" mass="38678">MVRVTFLCLVLWTGCAGAAPLRVAIYTAELDRDGPGLLLRDIRKDDAQVLAVARVIAAADPDVILLTRFDWDLEGRALAAFAGVLAQSGASYPHRFAPRPNTGWLSGADLNGDGRLRLPEDGQGWGRFSGHNGMAILSKWPIRTDASRDFSGLLWADLPGAQLPVTFKGTPVLSPEAQATQRLSTTGHWAVPVDTPDGPVTLLVWHATPPVFDGPEDRNGLRNRDEARFWPLLIEGRIDGEPPPDTPFVLLGNANLDPQAGDGRRAAMAELLAHPALQDPRPTSAGGAAEGRATDTVAWDQAGEPGNMRVDYVLPQAGLEVSGAGVLWPAPGDPARDLLGHDGRGASRHRLVWVDLMLRGGS</sequence>
<reference evidence="3 4" key="1">
    <citation type="submission" date="2024-07" db="EMBL/GenBank/DDBJ databases">
        <authorList>
            <person name="Kang M."/>
        </authorList>
    </citation>
    <scope>NUCLEOTIDE SEQUENCE [LARGE SCALE GENOMIC DNA]</scope>
    <source>
        <strain evidence="3 4">DFM31</strain>
    </source>
</reference>
<feature type="chain" id="PRO_5045335814" evidence="1">
    <location>
        <begin position="19"/>
        <end position="362"/>
    </location>
</feature>
<feature type="domain" description="Endonuclease/exonuclease/phosphatase" evidence="2">
    <location>
        <begin position="40"/>
        <end position="333"/>
    </location>
</feature>
<dbReference type="EMBL" id="JBFBVU010000019">
    <property type="protein sequence ID" value="MEV8467940.1"/>
    <property type="molecule type" value="Genomic_DNA"/>
</dbReference>
<keyword evidence="3" id="KW-0255">Endonuclease</keyword>
<keyword evidence="3" id="KW-0540">Nuclease</keyword>
<gene>
    <name evidence="3" type="ORF">AB0T83_14280</name>
</gene>
<keyword evidence="4" id="KW-1185">Reference proteome</keyword>
<protein>
    <submittedName>
        <fullName evidence="3">Endonuclease/exonuclease/phosphatase family protein</fullName>
    </submittedName>
</protein>
<dbReference type="Pfam" id="PF03372">
    <property type="entry name" value="Exo_endo_phos"/>
    <property type="match status" value="1"/>
</dbReference>
<evidence type="ECO:0000256" key="1">
    <source>
        <dbReference type="SAM" id="SignalP"/>
    </source>
</evidence>
<name>A0ABV3LA41_9RHOB</name>
<organism evidence="3 4">
    <name type="scientific">Meridianimarinicoccus marinus</name>
    <dbReference type="NCBI Taxonomy" id="3231483"/>
    <lineage>
        <taxon>Bacteria</taxon>
        <taxon>Pseudomonadati</taxon>
        <taxon>Pseudomonadota</taxon>
        <taxon>Alphaproteobacteria</taxon>
        <taxon>Rhodobacterales</taxon>
        <taxon>Paracoccaceae</taxon>
        <taxon>Meridianimarinicoccus</taxon>
    </lineage>
</organism>
<dbReference type="PROSITE" id="PS51257">
    <property type="entry name" value="PROKAR_LIPOPROTEIN"/>
    <property type="match status" value="1"/>
</dbReference>
<evidence type="ECO:0000313" key="4">
    <source>
        <dbReference type="Proteomes" id="UP001553161"/>
    </source>
</evidence>
<comment type="caution">
    <text evidence="3">The sequence shown here is derived from an EMBL/GenBank/DDBJ whole genome shotgun (WGS) entry which is preliminary data.</text>
</comment>
<dbReference type="Gene3D" id="3.60.10.10">
    <property type="entry name" value="Endonuclease/exonuclease/phosphatase"/>
    <property type="match status" value="1"/>
</dbReference>
<dbReference type="InterPro" id="IPR036691">
    <property type="entry name" value="Endo/exonu/phosph_ase_sf"/>
</dbReference>
<dbReference type="InterPro" id="IPR005135">
    <property type="entry name" value="Endo/exonuclease/phosphatase"/>
</dbReference>
<keyword evidence="3" id="KW-0378">Hydrolase</keyword>
<proteinExistence type="predicted"/>
<dbReference type="SUPFAM" id="SSF56219">
    <property type="entry name" value="DNase I-like"/>
    <property type="match status" value="1"/>
</dbReference>
<accession>A0ABV3LA41</accession>
<evidence type="ECO:0000259" key="2">
    <source>
        <dbReference type="Pfam" id="PF03372"/>
    </source>
</evidence>